<dbReference type="AlphaFoldDB" id="A0A1G6G3K1"/>
<dbReference type="InterPro" id="IPR000119">
    <property type="entry name" value="Hist_DNA-bd"/>
</dbReference>
<dbReference type="EMBL" id="FNDO01000009">
    <property type="protein sequence ID" value="SDH62301.1"/>
    <property type="molecule type" value="Genomic_DNA"/>
</dbReference>
<dbReference type="Proteomes" id="UP000181870">
    <property type="component" value="Unassembled WGS sequence"/>
</dbReference>
<organism evidence="5 8">
    <name type="scientific">Bacteroides ovatus</name>
    <dbReference type="NCBI Taxonomy" id="28116"/>
    <lineage>
        <taxon>Bacteria</taxon>
        <taxon>Pseudomonadati</taxon>
        <taxon>Bacteroidota</taxon>
        <taxon>Bacteroidia</taxon>
        <taxon>Bacteroidales</taxon>
        <taxon>Bacteroidaceae</taxon>
        <taxon>Bacteroides</taxon>
    </lineage>
</organism>
<sequence length="106" mass="11801">MNKKDLCNALAEKTGLTKTEAQKAFNAVIEIVANEMKKNGRITLIGFGSFSVKQKAARKGMNPTSFAPIDIPAKKVVNFKPSIYLNHLLNVKKRGRKRKDENNISL</sequence>
<dbReference type="RefSeq" id="WP_074557238.1">
    <property type="nucleotide sequence ID" value="NZ_FMYE01000008.1"/>
</dbReference>
<comment type="similarity">
    <text evidence="1 4">Belongs to the bacterial histone-like protein family.</text>
</comment>
<evidence type="ECO:0000313" key="6">
    <source>
        <dbReference type="EMBL" id="SDH62301.1"/>
    </source>
</evidence>
<dbReference type="GO" id="GO:0003677">
    <property type="term" value="F:DNA binding"/>
    <property type="evidence" value="ECO:0007669"/>
    <property type="project" value="UniProtKB-KW"/>
</dbReference>
<reference evidence="7 8" key="1">
    <citation type="submission" date="2016-10" db="EMBL/GenBank/DDBJ databases">
        <authorList>
            <person name="de Groot N.N."/>
        </authorList>
    </citation>
    <scope>NUCLEOTIDE SEQUENCE [LARGE SCALE GENOMIC DNA]</scope>
    <source>
        <strain evidence="5 8">NLAE-zl-C500</strain>
        <strain evidence="6 7">NLAE-zl-C57</strain>
    </source>
</reference>
<evidence type="ECO:0000313" key="5">
    <source>
        <dbReference type="EMBL" id="SDB76413.1"/>
    </source>
</evidence>
<dbReference type="PANTHER" id="PTHR33175">
    <property type="entry name" value="DNA-BINDING PROTEIN HU"/>
    <property type="match status" value="1"/>
</dbReference>
<evidence type="ECO:0000256" key="3">
    <source>
        <dbReference type="ARBA" id="ARBA00023125"/>
    </source>
</evidence>
<dbReference type="PANTHER" id="PTHR33175:SF3">
    <property type="entry name" value="DNA-BINDING PROTEIN HU-BETA"/>
    <property type="match status" value="1"/>
</dbReference>
<name>A0A1G6G3K1_BACOV</name>
<dbReference type="Proteomes" id="UP000183670">
    <property type="component" value="Unassembled WGS sequence"/>
</dbReference>
<evidence type="ECO:0000313" key="7">
    <source>
        <dbReference type="Proteomes" id="UP000181870"/>
    </source>
</evidence>
<dbReference type="Pfam" id="PF00216">
    <property type="entry name" value="Bac_DNA_binding"/>
    <property type="match status" value="1"/>
</dbReference>
<dbReference type="GO" id="GO:0030527">
    <property type="term" value="F:structural constituent of chromatin"/>
    <property type="evidence" value="ECO:0007669"/>
    <property type="project" value="InterPro"/>
</dbReference>
<keyword evidence="3 5" id="KW-0238">DNA-binding</keyword>
<proteinExistence type="inferred from homology"/>
<protein>
    <submittedName>
        <fullName evidence="5">DNA-binding protein HU-beta</fullName>
    </submittedName>
</protein>
<dbReference type="EMBL" id="FMYE01000008">
    <property type="protein sequence ID" value="SDB76413.1"/>
    <property type="molecule type" value="Genomic_DNA"/>
</dbReference>
<dbReference type="InterPro" id="IPR010992">
    <property type="entry name" value="IHF-like_DNA-bd_dom_sf"/>
</dbReference>
<keyword evidence="2" id="KW-0226">DNA condensation</keyword>
<evidence type="ECO:0000256" key="1">
    <source>
        <dbReference type="ARBA" id="ARBA00010529"/>
    </source>
</evidence>
<evidence type="ECO:0000313" key="8">
    <source>
        <dbReference type="Proteomes" id="UP000183670"/>
    </source>
</evidence>
<dbReference type="SUPFAM" id="SSF47729">
    <property type="entry name" value="IHF-like DNA-binding proteins"/>
    <property type="match status" value="1"/>
</dbReference>
<dbReference type="Gene3D" id="4.10.520.10">
    <property type="entry name" value="IHF-like DNA-binding proteins"/>
    <property type="match status" value="1"/>
</dbReference>
<dbReference type="GO" id="GO:0005829">
    <property type="term" value="C:cytosol"/>
    <property type="evidence" value="ECO:0007669"/>
    <property type="project" value="TreeGrafter"/>
</dbReference>
<dbReference type="PRINTS" id="PR01727">
    <property type="entry name" value="DNABINDINGHU"/>
</dbReference>
<dbReference type="GO" id="GO:0030261">
    <property type="term" value="P:chromosome condensation"/>
    <property type="evidence" value="ECO:0007669"/>
    <property type="project" value="UniProtKB-KW"/>
</dbReference>
<dbReference type="SMART" id="SM00411">
    <property type="entry name" value="BHL"/>
    <property type="match status" value="1"/>
</dbReference>
<evidence type="ECO:0000256" key="4">
    <source>
        <dbReference type="RuleBase" id="RU003939"/>
    </source>
</evidence>
<dbReference type="CDD" id="cd13831">
    <property type="entry name" value="HU"/>
    <property type="match status" value="1"/>
</dbReference>
<gene>
    <name evidence="5" type="ORF">SAMN05192581_100898</name>
    <name evidence="6" type="ORF">SAMN05192582_100930</name>
</gene>
<evidence type="ECO:0000256" key="2">
    <source>
        <dbReference type="ARBA" id="ARBA00023067"/>
    </source>
</evidence>
<accession>A0A1G6G3K1</accession>